<dbReference type="Pfam" id="PF03799">
    <property type="entry name" value="FtsQ_DivIB_C"/>
    <property type="match status" value="1"/>
</dbReference>
<dbReference type="InterPro" id="IPR013685">
    <property type="entry name" value="POTRA_FtsQ_type"/>
</dbReference>
<dbReference type="GO" id="GO:0016020">
    <property type="term" value="C:membrane"/>
    <property type="evidence" value="ECO:0007669"/>
    <property type="project" value="UniProtKB-SubCell"/>
</dbReference>
<evidence type="ECO:0000256" key="3">
    <source>
        <dbReference type="ARBA" id="ARBA00022519"/>
    </source>
</evidence>
<evidence type="ECO:0000256" key="8">
    <source>
        <dbReference type="ARBA" id="ARBA00023306"/>
    </source>
</evidence>
<sequence>MRLKKRTRKSLRNGVVYVALILLLSGLAYGYKWINRYLQERLTTFELVQIEIQGTHILTRADVLELCGVKPGEKLLTVKPNEVVGKLLQSPYIKAASAVRSLPATLRITIVERRPLAFIYGRGLNLIDDEGYLLPVPRRPQRWNLPFISGVKERLGTLGRRTTAAQALQAVKVLSFMNYMGPLLKEIVAEVDVARPDYLQLVLIRGGARIKLDYENYQENLYVLSEYLDKYFDWQTLPEIKYMDVRFANQLIVKTKQAKRKA</sequence>
<evidence type="ECO:0000256" key="4">
    <source>
        <dbReference type="ARBA" id="ARBA00022618"/>
    </source>
</evidence>
<dbReference type="Pfam" id="PF08478">
    <property type="entry name" value="POTRA_1"/>
    <property type="match status" value="1"/>
</dbReference>
<reference evidence="10" key="1">
    <citation type="journal article" date="2020" name="mSystems">
        <title>Genome- and Community-Level Interaction Insights into Carbon Utilization and Element Cycling Functions of Hydrothermarchaeota in Hydrothermal Sediment.</title>
        <authorList>
            <person name="Zhou Z."/>
            <person name="Liu Y."/>
            <person name="Xu W."/>
            <person name="Pan J."/>
            <person name="Luo Z.H."/>
            <person name="Li M."/>
        </authorList>
    </citation>
    <scope>NUCLEOTIDE SEQUENCE [LARGE SCALE GENOMIC DNA]</scope>
    <source>
        <strain evidence="10">HyVt-577</strain>
    </source>
</reference>
<dbReference type="AlphaFoldDB" id="A0A7V4U3B8"/>
<dbReference type="Gene3D" id="3.10.20.310">
    <property type="entry name" value="membrane protein fhac"/>
    <property type="match status" value="1"/>
</dbReference>
<dbReference type="InterPro" id="IPR005548">
    <property type="entry name" value="Cell_div_FtsQ/DivIB_C"/>
</dbReference>
<dbReference type="PANTHER" id="PTHR35851:SF1">
    <property type="entry name" value="CELL DIVISION PROTEIN FTSQ"/>
    <property type="match status" value="1"/>
</dbReference>
<dbReference type="InterPro" id="IPR026579">
    <property type="entry name" value="FtsQ"/>
</dbReference>
<dbReference type="PANTHER" id="PTHR35851">
    <property type="entry name" value="CELL DIVISION PROTEIN FTSQ"/>
    <property type="match status" value="1"/>
</dbReference>
<protein>
    <submittedName>
        <fullName evidence="10">FtsQ-type POTRA domain-containing protein</fullName>
    </submittedName>
</protein>
<evidence type="ECO:0000256" key="2">
    <source>
        <dbReference type="ARBA" id="ARBA00022475"/>
    </source>
</evidence>
<evidence type="ECO:0000256" key="5">
    <source>
        <dbReference type="ARBA" id="ARBA00022692"/>
    </source>
</evidence>
<keyword evidence="6" id="KW-1133">Transmembrane helix</keyword>
<dbReference type="InterPro" id="IPR034746">
    <property type="entry name" value="POTRA"/>
</dbReference>
<name>A0A7V4U3B8_CALAY</name>
<keyword evidence="5" id="KW-0812">Transmembrane</keyword>
<evidence type="ECO:0000259" key="9">
    <source>
        <dbReference type="PROSITE" id="PS51779"/>
    </source>
</evidence>
<accession>A0A7V4U3B8</accession>
<keyword evidence="3" id="KW-0997">Cell inner membrane</keyword>
<comment type="caution">
    <text evidence="10">The sequence shown here is derived from an EMBL/GenBank/DDBJ whole genome shotgun (WGS) entry which is preliminary data.</text>
</comment>
<evidence type="ECO:0000256" key="6">
    <source>
        <dbReference type="ARBA" id="ARBA00022989"/>
    </source>
</evidence>
<keyword evidence="7" id="KW-0472">Membrane</keyword>
<keyword evidence="4" id="KW-0132">Cell division</keyword>
<evidence type="ECO:0000313" key="10">
    <source>
        <dbReference type="EMBL" id="HGY57276.1"/>
    </source>
</evidence>
<dbReference type="PROSITE" id="PS51779">
    <property type="entry name" value="POTRA"/>
    <property type="match status" value="1"/>
</dbReference>
<evidence type="ECO:0000256" key="1">
    <source>
        <dbReference type="ARBA" id="ARBA00004370"/>
    </source>
</evidence>
<keyword evidence="8" id="KW-0131">Cell cycle</keyword>
<dbReference type="Proteomes" id="UP000885779">
    <property type="component" value="Unassembled WGS sequence"/>
</dbReference>
<feature type="domain" description="POTRA" evidence="9">
    <location>
        <begin position="45"/>
        <end position="113"/>
    </location>
</feature>
<evidence type="ECO:0000256" key="7">
    <source>
        <dbReference type="ARBA" id="ARBA00023136"/>
    </source>
</evidence>
<proteinExistence type="predicted"/>
<dbReference type="GO" id="GO:0090529">
    <property type="term" value="P:cell septum assembly"/>
    <property type="evidence" value="ECO:0007669"/>
    <property type="project" value="InterPro"/>
</dbReference>
<organism evidence="10">
    <name type="scientific">Caldithrix abyssi</name>
    <dbReference type="NCBI Taxonomy" id="187145"/>
    <lineage>
        <taxon>Bacteria</taxon>
        <taxon>Pseudomonadati</taxon>
        <taxon>Calditrichota</taxon>
        <taxon>Calditrichia</taxon>
        <taxon>Calditrichales</taxon>
        <taxon>Calditrichaceae</taxon>
        <taxon>Caldithrix</taxon>
    </lineage>
</organism>
<comment type="subcellular location">
    <subcellularLocation>
        <location evidence="1">Membrane</location>
    </subcellularLocation>
</comment>
<keyword evidence="2" id="KW-1003">Cell membrane</keyword>
<dbReference type="EMBL" id="DRQG01000151">
    <property type="protein sequence ID" value="HGY57276.1"/>
    <property type="molecule type" value="Genomic_DNA"/>
</dbReference>
<gene>
    <name evidence="10" type="ORF">ENK44_16330</name>
</gene>